<reference evidence="2 3" key="1">
    <citation type="submission" date="2018-11" db="EMBL/GenBank/DDBJ databases">
        <title>Genomic Encyclopedia of Type Strains, Phase IV (KMG-IV): sequencing the most valuable type-strain genomes for metagenomic binning, comparative biology and taxonomic classification.</title>
        <authorList>
            <person name="Goeker M."/>
        </authorList>
    </citation>
    <scope>NUCLEOTIDE SEQUENCE [LARGE SCALE GENOMIC DNA]</scope>
    <source>
        <strain evidence="2 3">DSM 15985</strain>
    </source>
</reference>
<keyword evidence="3" id="KW-1185">Reference proteome</keyword>
<gene>
    <name evidence="2" type="ORF">EDC60_3019</name>
</gene>
<proteinExistence type="predicted"/>
<dbReference type="RefSeq" id="WP_084002075.1">
    <property type="nucleotide sequence ID" value="NZ_RJVL01000007.1"/>
</dbReference>
<organism evidence="2 3">
    <name type="scientific">Diaphorobacter nitroreducens</name>
    <dbReference type="NCBI Taxonomy" id="164759"/>
    <lineage>
        <taxon>Bacteria</taxon>
        <taxon>Pseudomonadati</taxon>
        <taxon>Pseudomonadota</taxon>
        <taxon>Betaproteobacteria</taxon>
        <taxon>Burkholderiales</taxon>
        <taxon>Comamonadaceae</taxon>
        <taxon>Diaphorobacter</taxon>
    </lineage>
</organism>
<evidence type="ECO:0000313" key="2">
    <source>
        <dbReference type="EMBL" id="ROR40492.1"/>
    </source>
</evidence>
<dbReference type="EMBL" id="RJVL01000007">
    <property type="protein sequence ID" value="ROR40492.1"/>
    <property type="molecule type" value="Genomic_DNA"/>
</dbReference>
<comment type="caution">
    <text evidence="2">The sequence shown here is derived from an EMBL/GenBank/DDBJ whole genome shotgun (WGS) entry which is preliminary data.</text>
</comment>
<dbReference type="Proteomes" id="UP000271868">
    <property type="component" value="Unassembled WGS sequence"/>
</dbReference>
<evidence type="ECO:0000313" key="3">
    <source>
        <dbReference type="Proteomes" id="UP000271868"/>
    </source>
</evidence>
<accession>A0AAX1WS81</accession>
<dbReference type="AlphaFoldDB" id="A0AAX1WS81"/>
<name>A0AAX1WS81_9BURK</name>
<sequence>MLKRLFDPAAMYAHRLETSLNEARMAAFEHENAAEHHTALARMYRQRIARLEAELAPATAGIPSRLILDPAGPIPRVTPLKKPREPHQRMPAYLPQGAGG</sequence>
<feature type="region of interest" description="Disordered" evidence="1">
    <location>
        <begin position="73"/>
        <end position="100"/>
    </location>
</feature>
<evidence type="ECO:0000256" key="1">
    <source>
        <dbReference type="SAM" id="MobiDB-lite"/>
    </source>
</evidence>
<protein>
    <submittedName>
        <fullName evidence="2">Uncharacterized protein</fullName>
    </submittedName>
</protein>